<organism evidence="11 12">
    <name type="scientific">[Lactobacillus] rogosae</name>
    <dbReference type="NCBI Taxonomy" id="706562"/>
    <lineage>
        <taxon>Bacteria</taxon>
        <taxon>Bacillati</taxon>
        <taxon>Bacillota</taxon>
        <taxon>Clostridia</taxon>
        <taxon>Lachnospirales</taxon>
        <taxon>Lachnospiraceae</taxon>
        <taxon>Lachnospira</taxon>
    </lineage>
</organism>
<evidence type="ECO:0000256" key="1">
    <source>
        <dbReference type="ARBA" id="ARBA00004162"/>
    </source>
</evidence>
<dbReference type="InterPro" id="IPR006664">
    <property type="entry name" value="OMP_bac"/>
</dbReference>
<dbReference type="SUPFAM" id="SSF103088">
    <property type="entry name" value="OmpA-like"/>
    <property type="match status" value="1"/>
</dbReference>
<dbReference type="Pfam" id="PF00691">
    <property type="entry name" value="OmpA"/>
    <property type="match status" value="1"/>
</dbReference>
<dbReference type="Proteomes" id="UP001442364">
    <property type="component" value="Unassembled WGS sequence"/>
</dbReference>
<keyword evidence="11" id="KW-0966">Cell projection</keyword>
<sequence>MAKRKPQDQPAGSPAWMSTFSDLMNLLLCFFVLLFSMSSVDAEKFEKVAASLSASFSIFPSGGSALSDEGILVGSGATQLNDLSSYYNNMGLNTDGEFTEEVKTAKEQMDKEGLKESESMADEIESALKAANVDNQVEITATNKYVMLNMNGGILFNSGEADLTPEAVSLLDSVAGAIYQYNDNYITIEGHTDSNPINTAKFPDNMMLSVHRAHSVYNYLVNNKGFDAKTMTSSGRGENVPIADNTTAEGRAQNRRVEIKIYNNLNSDIQ</sequence>
<keyword evidence="11" id="KW-0969">Cilium</keyword>
<evidence type="ECO:0000256" key="6">
    <source>
        <dbReference type="ARBA" id="ARBA00022989"/>
    </source>
</evidence>
<evidence type="ECO:0000256" key="5">
    <source>
        <dbReference type="ARBA" id="ARBA00022692"/>
    </source>
</evidence>
<dbReference type="Gene3D" id="3.30.1330.60">
    <property type="entry name" value="OmpA-like domain"/>
    <property type="match status" value="1"/>
</dbReference>
<gene>
    <name evidence="11" type="ORF">WMO14_00490</name>
</gene>
<dbReference type="CDD" id="cd07185">
    <property type="entry name" value="OmpA_C-like"/>
    <property type="match status" value="1"/>
</dbReference>
<comment type="caution">
    <text evidence="11">The sequence shown here is derived from an EMBL/GenBank/DDBJ whole genome shotgun (WGS) entry which is preliminary data.</text>
</comment>
<evidence type="ECO:0000256" key="2">
    <source>
        <dbReference type="ARBA" id="ARBA00004442"/>
    </source>
</evidence>
<keyword evidence="11" id="KW-0282">Flagellum</keyword>
<dbReference type="InterPro" id="IPR036737">
    <property type="entry name" value="OmpA-like_sf"/>
</dbReference>
<dbReference type="PROSITE" id="PS51123">
    <property type="entry name" value="OMPA_2"/>
    <property type="match status" value="1"/>
</dbReference>
<dbReference type="PANTHER" id="PTHR30329">
    <property type="entry name" value="STATOR ELEMENT OF FLAGELLAR MOTOR COMPLEX"/>
    <property type="match status" value="1"/>
</dbReference>
<evidence type="ECO:0000313" key="11">
    <source>
        <dbReference type="EMBL" id="MEQ2378362.1"/>
    </source>
</evidence>
<dbReference type="RefSeq" id="WP_055174402.1">
    <property type="nucleotide sequence ID" value="NZ_DAWCMB010000076.1"/>
</dbReference>
<keyword evidence="12" id="KW-1185">Reference proteome</keyword>
<evidence type="ECO:0000256" key="3">
    <source>
        <dbReference type="ARBA" id="ARBA00008914"/>
    </source>
</evidence>
<evidence type="ECO:0000256" key="9">
    <source>
        <dbReference type="PROSITE-ProRule" id="PRU00473"/>
    </source>
</evidence>
<keyword evidence="8" id="KW-0998">Cell outer membrane</keyword>
<dbReference type="EMBL" id="JBBMER010000001">
    <property type="protein sequence ID" value="MEQ2378362.1"/>
    <property type="molecule type" value="Genomic_DNA"/>
</dbReference>
<keyword evidence="7 9" id="KW-0472">Membrane</keyword>
<evidence type="ECO:0000256" key="7">
    <source>
        <dbReference type="ARBA" id="ARBA00023136"/>
    </source>
</evidence>
<name>A0ABV1BRH6_9FIRM</name>
<proteinExistence type="inferred from homology"/>
<protein>
    <submittedName>
        <fullName evidence="11">Flagellar motor protein MotB</fullName>
    </submittedName>
</protein>
<dbReference type="InterPro" id="IPR006665">
    <property type="entry name" value="OmpA-like"/>
</dbReference>
<keyword evidence="6" id="KW-1133">Transmembrane helix</keyword>
<comment type="subcellular location">
    <subcellularLocation>
        <location evidence="1">Cell membrane</location>
        <topology evidence="1">Single-pass membrane protein</topology>
    </subcellularLocation>
    <subcellularLocation>
        <location evidence="2">Cell outer membrane</location>
    </subcellularLocation>
</comment>
<reference evidence="11 12" key="1">
    <citation type="submission" date="2024-03" db="EMBL/GenBank/DDBJ databases">
        <title>Human intestinal bacterial collection.</title>
        <authorList>
            <person name="Pauvert C."/>
            <person name="Hitch T.C.A."/>
            <person name="Clavel T."/>
        </authorList>
    </citation>
    <scope>NUCLEOTIDE SEQUENCE [LARGE SCALE GENOMIC DNA]</scope>
    <source>
        <strain evidence="11 12">CLA-AA-H255</strain>
    </source>
</reference>
<dbReference type="PANTHER" id="PTHR30329:SF21">
    <property type="entry name" value="LIPOPROTEIN YIAD-RELATED"/>
    <property type="match status" value="1"/>
</dbReference>
<evidence type="ECO:0000259" key="10">
    <source>
        <dbReference type="PROSITE" id="PS51123"/>
    </source>
</evidence>
<feature type="domain" description="OmpA-like" evidence="10">
    <location>
        <begin position="143"/>
        <end position="265"/>
    </location>
</feature>
<evidence type="ECO:0000313" key="12">
    <source>
        <dbReference type="Proteomes" id="UP001442364"/>
    </source>
</evidence>
<evidence type="ECO:0000256" key="4">
    <source>
        <dbReference type="ARBA" id="ARBA00022475"/>
    </source>
</evidence>
<keyword evidence="5" id="KW-0812">Transmembrane</keyword>
<dbReference type="PRINTS" id="PR01021">
    <property type="entry name" value="OMPADOMAIN"/>
</dbReference>
<dbReference type="Pfam" id="PF13677">
    <property type="entry name" value="MotB_plug"/>
    <property type="match status" value="1"/>
</dbReference>
<dbReference type="InterPro" id="IPR025713">
    <property type="entry name" value="MotB-like_N_dom"/>
</dbReference>
<accession>A0ABV1BRH6</accession>
<dbReference type="InterPro" id="IPR050330">
    <property type="entry name" value="Bact_OuterMem_StrucFunc"/>
</dbReference>
<keyword evidence="4" id="KW-1003">Cell membrane</keyword>
<evidence type="ECO:0000256" key="8">
    <source>
        <dbReference type="ARBA" id="ARBA00023237"/>
    </source>
</evidence>
<comment type="similarity">
    <text evidence="3">Belongs to the MotB family.</text>
</comment>